<dbReference type="NCBIfam" id="TIGR02665">
    <property type="entry name" value="molyb_mobA"/>
    <property type="match status" value="1"/>
</dbReference>
<dbReference type="EMBL" id="PVLR01000030">
    <property type="protein sequence ID" value="PRD68417.1"/>
    <property type="molecule type" value="Genomic_DNA"/>
</dbReference>
<keyword evidence="5 8" id="KW-0460">Magnesium</keyword>
<comment type="caution">
    <text evidence="10">The sequence shown here is derived from an EMBL/GenBank/DDBJ whole genome shotgun (WGS) entry which is preliminary data.</text>
</comment>
<dbReference type="Pfam" id="PF12804">
    <property type="entry name" value="NTP_transf_3"/>
    <property type="match status" value="1"/>
</dbReference>
<comment type="catalytic activity">
    <reaction evidence="8">
        <text>Mo-molybdopterin + GTP + H(+) = Mo-molybdopterin guanine dinucleotide + diphosphate</text>
        <dbReference type="Rhea" id="RHEA:34243"/>
        <dbReference type="ChEBI" id="CHEBI:15378"/>
        <dbReference type="ChEBI" id="CHEBI:33019"/>
        <dbReference type="ChEBI" id="CHEBI:37565"/>
        <dbReference type="ChEBI" id="CHEBI:71302"/>
        <dbReference type="ChEBI" id="CHEBI:71310"/>
        <dbReference type="EC" id="2.7.7.77"/>
    </reaction>
</comment>
<feature type="binding site" evidence="8">
    <location>
        <position position="120"/>
    </location>
    <ligand>
        <name>GTP</name>
        <dbReference type="ChEBI" id="CHEBI:37565"/>
    </ligand>
</feature>
<evidence type="ECO:0000256" key="8">
    <source>
        <dbReference type="HAMAP-Rule" id="MF_00316"/>
    </source>
</evidence>
<dbReference type="PANTHER" id="PTHR19136">
    <property type="entry name" value="MOLYBDENUM COFACTOR GUANYLYLTRANSFERASE"/>
    <property type="match status" value="1"/>
</dbReference>
<dbReference type="GO" id="GO:1902758">
    <property type="term" value="P:bis(molybdopterin guanine dinucleotide)molybdenum biosynthetic process"/>
    <property type="evidence" value="ECO:0007669"/>
    <property type="project" value="TreeGrafter"/>
</dbReference>
<feature type="binding site" evidence="8">
    <location>
        <position position="40"/>
    </location>
    <ligand>
        <name>GTP</name>
        <dbReference type="ChEBI" id="CHEBI:37565"/>
    </ligand>
</feature>
<dbReference type="HAMAP" id="MF_00316">
    <property type="entry name" value="MobA"/>
    <property type="match status" value="1"/>
</dbReference>
<sequence length="223" mass="24010">MAQAERDATLDTQTSTEASTSVDALILAGGRGSRMGGVDKGLQHLNGQALVEHALARLRQQAGGRLGTIMVNANRHLDDYRALGLPVWPDALADFPGPLAGFLAGLEHSSRPWLLTVPCDSPLFPLDLLERLAQAAEREGADLALALGRDEEGLLRRQPVFCLLRRELAGSLHAYLQGGGRKIDHWIGSQRHVAVAFDAPGDDPRAFYNANTLAELRALEIGL</sequence>
<dbReference type="AlphaFoldDB" id="A0A2S9KD91"/>
<keyword evidence="1 8" id="KW-0963">Cytoplasm</keyword>
<evidence type="ECO:0000256" key="5">
    <source>
        <dbReference type="ARBA" id="ARBA00022842"/>
    </source>
</evidence>
<comment type="subunit">
    <text evidence="8">Monomer.</text>
</comment>
<dbReference type="InterPro" id="IPR013482">
    <property type="entry name" value="Molybde_CF_guanTrfase"/>
</dbReference>
<accession>A0A2S9KD91</accession>
<dbReference type="GO" id="GO:0061603">
    <property type="term" value="F:molybdenum cofactor guanylyltransferase activity"/>
    <property type="evidence" value="ECO:0007669"/>
    <property type="project" value="UniProtKB-EC"/>
</dbReference>
<keyword evidence="6 8" id="KW-0342">GTP-binding</keyword>
<keyword evidence="3 8" id="KW-0479">Metal-binding</keyword>
<dbReference type="GO" id="GO:0005525">
    <property type="term" value="F:GTP binding"/>
    <property type="evidence" value="ECO:0007669"/>
    <property type="project" value="UniProtKB-UniRule"/>
</dbReference>
<feature type="binding site" evidence="8">
    <location>
        <position position="72"/>
    </location>
    <ligand>
        <name>GTP</name>
        <dbReference type="ChEBI" id="CHEBI:37565"/>
    </ligand>
</feature>
<evidence type="ECO:0000313" key="10">
    <source>
        <dbReference type="EMBL" id="PRD68417.1"/>
    </source>
</evidence>
<comment type="function">
    <text evidence="8">Transfers a GMP moiety from GTP to Mo-molybdopterin (Mo-MPT) cofactor (Moco or molybdenum cofactor) to form Mo-molybdopterin guanine dinucleotide (Mo-MGD) cofactor.</text>
</comment>
<evidence type="ECO:0000313" key="11">
    <source>
        <dbReference type="Proteomes" id="UP000238326"/>
    </source>
</evidence>
<comment type="similarity">
    <text evidence="8">Belongs to the MobA family.</text>
</comment>
<name>A0A2S9KD91_9BURK</name>
<feature type="binding site" evidence="8">
    <location>
        <begin position="27"/>
        <end position="29"/>
    </location>
    <ligand>
        <name>GTP</name>
        <dbReference type="ChEBI" id="CHEBI:37565"/>
    </ligand>
</feature>
<comment type="cofactor">
    <cofactor evidence="8">
        <name>Mg(2+)</name>
        <dbReference type="ChEBI" id="CHEBI:18420"/>
    </cofactor>
</comment>
<feature type="domain" description="MobA-like NTP transferase" evidence="9">
    <location>
        <begin position="24"/>
        <end position="183"/>
    </location>
</feature>
<dbReference type="InterPro" id="IPR025877">
    <property type="entry name" value="MobA-like_NTP_Trfase"/>
</dbReference>
<dbReference type="SUPFAM" id="SSF53448">
    <property type="entry name" value="Nucleotide-diphospho-sugar transferases"/>
    <property type="match status" value="1"/>
</dbReference>
<keyword evidence="11" id="KW-1185">Reference proteome</keyword>
<evidence type="ECO:0000256" key="2">
    <source>
        <dbReference type="ARBA" id="ARBA00022679"/>
    </source>
</evidence>
<comment type="domain">
    <text evidence="8">The N-terminal domain determines nucleotide recognition and specific binding, while the C-terminal domain determines the specific binding to the target protein.</text>
</comment>
<dbReference type="CDD" id="cd02503">
    <property type="entry name" value="MobA"/>
    <property type="match status" value="1"/>
</dbReference>
<dbReference type="GO" id="GO:0046872">
    <property type="term" value="F:metal ion binding"/>
    <property type="evidence" value="ECO:0007669"/>
    <property type="project" value="UniProtKB-KW"/>
</dbReference>
<evidence type="ECO:0000256" key="1">
    <source>
        <dbReference type="ARBA" id="ARBA00022490"/>
    </source>
</evidence>
<dbReference type="EC" id="2.7.7.77" evidence="8"/>
<evidence type="ECO:0000256" key="3">
    <source>
        <dbReference type="ARBA" id="ARBA00022723"/>
    </source>
</evidence>
<dbReference type="InterPro" id="IPR029044">
    <property type="entry name" value="Nucleotide-diphossugar_trans"/>
</dbReference>
<gene>
    <name evidence="8" type="primary">mobA</name>
    <name evidence="10" type="ORF">C6P61_11020</name>
</gene>
<keyword evidence="7 8" id="KW-0501">Molybdenum cofactor biosynthesis</keyword>
<keyword evidence="4 8" id="KW-0547">Nucleotide-binding</keyword>
<evidence type="ECO:0000259" key="9">
    <source>
        <dbReference type="Pfam" id="PF12804"/>
    </source>
</evidence>
<reference evidence="10 11" key="1">
    <citation type="submission" date="2018-03" db="EMBL/GenBank/DDBJ databases">
        <title>Comparative genomics illustrates the genes involved in a hyperalkaliphilic mechanisms of Serpentinomonas isolated from highly-alkaline calcium-rich serpentinized springs.</title>
        <authorList>
            <person name="Suzuki S."/>
            <person name="Ishii S."/>
            <person name="Walworth N."/>
            <person name="Bird L."/>
            <person name="Kuenen J.G."/>
            <person name="Nealson K.H."/>
        </authorList>
    </citation>
    <scope>NUCLEOTIDE SEQUENCE [LARGE SCALE GENOMIC DNA]</scope>
    <source>
        <strain evidence="10 11">83</strain>
    </source>
</reference>
<comment type="subcellular location">
    <subcellularLocation>
        <location evidence="8">Cytoplasm</location>
    </subcellularLocation>
</comment>
<dbReference type="GO" id="GO:0005737">
    <property type="term" value="C:cytoplasm"/>
    <property type="evidence" value="ECO:0007669"/>
    <property type="project" value="UniProtKB-SubCell"/>
</dbReference>
<evidence type="ECO:0000256" key="6">
    <source>
        <dbReference type="ARBA" id="ARBA00023134"/>
    </source>
</evidence>
<dbReference type="OrthoDB" id="9788394at2"/>
<evidence type="ECO:0000256" key="4">
    <source>
        <dbReference type="ARBA" id="ARBA00022741"/>
    </source>
</evidence>
<feature type="binding site" evidence="8">
    <location>
        <position position="120"/>
    </location>
    <ligand>
        <name>Mg(2+)</name>
        <dbReference type="ChEBI" id="CHEBI:18420"/>
    </ligand>
</feature>
<feature type="binding site" evidence="8">
    <location>
        <position position="90"/>
    </location>
    <ligand>
        <name>GTP</name>
        <dbReference type="ChEBI" id="CHEBI:37565"/>
    </ligand>
</feature>
<proteinExistence type="inferred from homology"/>
<organism evidence="10 11">
    <name type="scientific">Malikia spinosa</name>
    <dbReference type="NCBI Taxonomy" id="86180"/>
    <lineage>
        <taxon>Bacteria</taxon>
        <taxon>Pseudomonadati</taxon>
        <taxon>Pseudomonadota</taxon>
        <taxon>Betaproteobacteria</taxon>
        <taxon>Burkholderiales</taxon>
        <taxon>Comamonadaceae</taxon>
        <taxon>Malikia</taxon>
    </lineage>
</organism>
<evidence type="ECO:0000256" key="7">
    <source>
        <dbReference type="ARBA" id="ARBA00023150"/>
    </source>
</evidence>
<dbReference type="Gene3D" id="3.90.550.10">
    <property type="entry name" value="Spore Coat Polysaccharide Biosynthesis Protein SpsA, Chain A"/>
    <property type="match status" value="1"/>
</dbReference>
<protein>
    <recommendedName>
        <fullName evidence="8">Molybdenum cofactor guanylyltransferase</fullName>
        <shortName evidence="8">MoCo guanylyltransferase</shortName>
        <ecNumber evidence="8">2.7.7.77</ecNumber>
    </recommendedName>
    <alternativeName>
        <fullName evidence="8">GTP:molybdopterin guanylyltransferase</fullName>
    </alternativeName>
    <alternativeName>
        <fullName evidence="8">Mo-MPT guanylyltransferase</fullName>
    </alternativeName>
    <alternativeName>
        <fullName evidence="8">Molybdopterin guanylyltransferase</fullName>
    </alternativeName>
    <alternativeName>
        <fullName evidence="8">Molybdopterin-guanine dinucleotide synthase</fullName>
        <shortName evidence="8">MGD synthase</shortName>
    </alternativeName>
</protein>
<dbReference type="PANTHER" id="PTHR19136:SF81">
    <property type="entry name" value="MOLYBDENUM COFACTOR GUANYLYLTRANSFERASE"/>
    <property type="match status" value="1"/>
</dbReference>
<keyword evidence="2 8" id="KW-0808">Transferase</keyword>
<dbReference type="Proteomes" id="UP000238326">
    <property type="component" value="Unassembled WGS sequence"/>
</dbReference>
<keyword evidence="10" id="KW-0548">Nucleotidyltransferase</keyword>